<evidence type="ECO:0000259" key="10">
    <source>
        <dbReference type="PROSITE" id="PS51779"/>
    </source>
</evidence>
<feature type="domain" description="POTRA" evidence="10">
    <location>
        <begin position="126"/>
        <end position="203"/>
    </location>
</feature>
<evidence type="ECO:0000256" key="4">
    <source>
        <dbReference type="ARBA" id="ARBA00022729"/>
    </source>
</evidence>
<gene>
    <name evidence="8 11" type="primary">bamA</name>
    <name evidence="11" type="ORF">ACFQ35_19550</name>
</gene>
<protein>
    <recommendedName>
        <fullName evidence="8 9">Outer membrane protein assembly factor BamA</fullName>
    </recommendedName>
</protein>
<evidence type="ECO:0000256" key="8">
    <source>
        <dbReference type="HAMAP-Rule" id="MF_01430"/>
    </source>
</evidence>
<accession>A0ABW3V9P4</accession>
<comment type="function">
    <text evidence="8">Part of the outer membrane protein assembly complex, which is involved in assembly and insertion of beta-barrel proteins into the outer membrane.</text>
</comment>
<dbReference type="Pfam" id="PF01103">
    <property type="entry name" value="Omp85"/>
    <property type="match status" value="1"/>
</dbReference>
<feature type="domain" description="POTRA" evidence="10">
    <location>
        <begin position="58"/>
        <end position="125"/>
    </location>
</feature>
<keyword evidence="7 8" id="KW-0998">Cell outer membrane</keyword>
<dbReference type="PROSITE" id="PS51779">
    <property type="entry name" value="POTRA"/>
    <property type="match status" value="4"/>
</dbReference>
<dbReference type="InterPro" id="IPR039910">
    <property type="entry name" value="D15-like"/>
</dbReference>
<keyword evidence="5 8" id="KW-0677">Repeat</keyword>
<keyword evidence="6 8" id="KW-0472">Membrane</keyword>
<dbReference type="Proteomes" id="UP001597263">
    <property type="component" value="Unassembled WGS sequence"/>
</dbReference>
<dbReference type="InterPro" id="IPR023707">
    <property type="entry name" value="OM_assembly_BamA"/>
</dbReference>
<dbReference type="InterPro" id="IPR034746">
    <property type="entry name" value="POTRA"/>
</dbReference>
<dbReference type="PIRSF" id="PIRSF006076">
    <property type="entry name" value="OM_assembly_OMP85"/>
    <property type="match status" value="1"/>
</dbReference>
<evidence type="ECO:0000313" key="12">
    <source>
        <dbReference type="Proteomes" id="UP001597263"/>
    </source>
</evidence>
<comment type="caution">
    <text evidence="11">The sequence shown here is derived from an EMBL/GenBank/DDBJ whole genome shotgun (WGS) entry which is preliminary data.</text>
</comment>
<comment type="subunit">
    <text evidence="8">Part of the Bam complex.</text>
</comment>
<feature type="domain" description="POTRA" evidence="10">
    <location>
        <begin position="379"/>
        <end position="452"/>
    </location>
</feature>
<feature type="domain" description="POTRA" evidence="10">
    <location>
        <begin position="206"/>
        <end position="294"/>
    </location>
</feature>
<evidence type="ECO:0000256" key="6">
    <source>
        <dbReference type="ARBA" id="ARBA00023136"/>
    </source>
</evidence>
<dbReference type="NCBIfam" id="TIGR03303">
    <property type="entry name" value="OM_YaeT"/>
    <property type="match status" value="1"/>
</dbReference>
<sequence length="819" mass="89566">MRYSPGLRLGATKRRLNRPMTANSKFFGAASAVAMSVAMVAAGTSAISFATVSVAQAAVVSRIDVRGNKRVDAATIRGAIAIKPGKSFTNTDIDAAVKSLFNMGLFSDVRISQSGGVLVVSVSEFSVVNNVLFQGNKKVKDADLARAVELKARSPFDPAQMETDRQSILQAYNHVGRSDAIVTARTVDLGQGRVNVVYEITEGGRTKIANIDFVGNEAFGGRRLRDVISTKRTNPLSWLTRGDIYSEDRVQADEEALRRFYYNRGYADFRVVSSNATLDPATNEYTITFTVEEGQRYTFGDVQVESTIPGVDAQALDGMLKSRAGKVYSASDVEKSVEAVTERVAGNGYAFAKVEPRGDRNFENHTISVVYNVEEGPRAYVQRIEIRGNDKTRDYVIRREFDMSEGDAFNQVMITRAKRRLEALQFFQTVNISTAQGSEPDQVVLIVDVTEKPTGEFSIGAGYTSGGETPGASVEGSVAERNFLGRGQYIKIGAGAGQDNARNYSFSFTEPYFLGQRMSAGFDVFRKTYSVRNDYDVEQTGGTVRFGLPITDNFGASVGYNLVQEKYKLDKGRLNAQDHQDINDGTRSRDEVYGQYWAPALIEAADQSPWLRSSISYALTYNSIDDQNNPHDGIYARFGQEFAGLGGDAKFIKTTAKATYYKTLLQEADVVGVVTAGGGYVHKLTDDGLRIFDMFKGNTDMIRGFKYNGIGPWQKAGNGDMYWLGGTTYFHASAEVQFPMPVVPESLGIRGAFFADAATLYGNKVAGAEGTGSALRASAGVSLMWASPFGPLRFDYAVPLKKEDSDKVQNFNFGMSSKF</sequence>
<keyword evidence="3 8" id="KW-0812">Transmembrane</keyword>
<dbReference type="InterPro" id="IPR010827">
    <property type="entry name" value="BamA/TamA_POTRA"/>
</dbReference>
<dbReference type="RefSeq" id="WP_374806871.1">
    <property type="nucleotide sequence ID" value="NZ_JBHEEF010000003.1"/>
</dbReference>
<dbReference type="Pfam" id="PF07244">
    <property type="entry name" value="POTRA"/>
    <property type="match status" value="5"/>
</dbReference>
<keyword evidence="4 8" id="KW-0732">Signal</keyword>
<dbReference type="PANTHER" id="PTHR12815">
    <property type="entry name" value="SORTING AND ASSEMBLY MACHINERY SAMM50 PROTEIN FAMILY MEMBER"/>
    <property type="match status" value="1"/>
</dbReference>
<evidence type="ECO:0000256" key="2">
    <source>
        <dbReference type="ARBA" id="ARBA00022452"/>
    </source>
</evidence>
<evidence type="ECO:0000256" key="3">
    <source>
        <dbReference type="ARBA" id="ARBA00022692"/>
    </source>
</evidence>
<keyword evidence="2 8" id="KW-1134">Transmembrane beta strand</keyword>
<organism evidence="11 12">
    <name type="scientific">Pseudochrobactrum kiredjianiae</name>
    <dbReference type="NCBI Taxonomy" id="386305"/>
    <lineage>
        <taxon>Bacteria</taxon>
        <taxon>Pseudomonadati</taxon>
        <taxon>Pseudomonadota</taxon>
        <taxon>Alphaproteobacteria</taxon>
        <taxon>Hyphomicrobiales</taxon>
        <taxon>Brucellaceae</taxon>
        <taxon>Pseudochrobactrum</taxon>
    </lineage>
</organism>
<reference evidence="12" key="1">
    <citation type="journal article" date="2019" name="Int. J. Syst. Evol. Microbiol.">
        <title>The Global Catalogue of Microorganisms (GCM) 10K type strain sequencing project: providing services to taxonomists for standard genome sequencing and annotation.</title>
        <authorList>
            <consortium name="The Broad Institute Genomics Platform"/>
            <consortium name="The Broad Institute Genome Sequencing Center for Infectious Disease"/>
            <person name="Wu L."/>
            <person name="Ma J."/>
        </authorList>
    </citation>
    <scope>NUCLEOTIDE SEQUENCE [LARGE SCALE GENOMIC DNA]</scope>
    <source>
        <strain evidence="12">CCUG 49584</strain>
    </source>
</reference>
<name>A0ABW3V9P4_9HYPH</name>
<comment type="similarity">
    <text evidence="8">Belongs to the BamA family.</text>
</comment>
<comment type="subcellular location">
    <subcellularLocation>
        <location evidence="8">Cell outer membrane</location>
    </subcellularLocation>
    <subcellularLocation>
        <location evidence="1">Membrane</location>
    </subcellularLocation>
</comment>
<dbReference type="InterPro" id="IPR000184">
    <property type="entry name" value="Bac_surfAg_D15"/>
</dbReference>
<evidence type="ECO:0000313" key="11">
    <source>
        <dbReference type="EMBL" id="MFD1229342.1"/>
    </source>
</evidence>
<evidence type="ECO:0000256" key="1">
    <source>
        <dbReference type="ARBA" id="ARBA00004370"/>
    </source>
</evidence>
<dbReference type="Gene3D" id="2.40.160.50">
    <property type="entry name" value="membrane protein fhac: a member of the omp85/tpsb transporter family"/>
    <property type="match status" value="1"/>
</dbReference>
<keyword evidence="12" id="KW-1185">Reference proteome</keyword>
<dbReference type="PANTHER" id="PTHR12815:SF23">
    <property type="entry name" value="OUTER MEMBRANE PROTEIN ASSEMBLY FACTOR BAMA"/>
    <property type="match status" value="1"/>
</dbReference>
<dbReference type="EMBL" id="JBHTMA010000040">
    <property type="protein sequence ID" value="MFD1229342.1"/>
    <property type="molecule type" value="Genomic_DNA"/>
</dbReference>
<evidence type="ECO:0000256" key="5">
    <source>
        <dbReference type="ARBA" id="ARBA00022737"/>
    </source>
</evidence>
<proteinExistence type="inferred from homology"/>
<evidence type="ECO:0000256" key="7">
    <source>
        <dbReference type="ARBA" id="ARBA00023237"/>
    </source>
</evidence>
<evidence type="ECO:0000256" key="9">
    <source>
        <dbReference type="NCBIfam" id="TIGR03303"/>
    </source>
</evidence>
<dbReference type="HAMAP" id="MF_01430">
    <property type="entry name" value="OM_assembly_BamA"/>
    <property type="match status" value="1"/>
</dbReference>
<dbReference type="Gene3D" id="3.10.20.310">
    <property type="entry name" value="membrane protein fhac"/>
    <property type="match status" value="5"/>
</dbReference>